<keyword evidence="2" id="KW-1185">Reference proteome</keyword>
<dbReference type="AlphaFoldDB" id="A0AAV7IYH6"/>
<accession>A0AAV7IYH6</accession>
<organism evidence="1 2">
    <name type="scientific">Cotesia glomerata</name>
    <name type="common">Lepidopteran parasitic wasp</name>
    <name type="synonym">Apanteles glomeratus</name>
    <dbReference type="NCBI Taxonomy" id="32391"/>
    <lineage>
        <taxon>Eukaryota</taxon>
        <taxon>Metazoa</taxon>
        <taxon>Ecdysozoa</taxon>
        <taxon>Arthropoda</taxon>
        <taxon>Hexapoda</taxon>
        <taxon>Insecta</taxon>
        <taxon>Pterygota</taxon>
        <taxon>Neoptera</taxon>
        <taxon>Endopterygota</taxon>
        <taxon>Hymenoptera</taxon>
        <taxon>Apocrita</taxon>
        <taxon>Ichneumonoidea</taxon>
        <taxon>Braconidae</taxon>
        <taxon>Microgastrinae</taxon>
        <taxon>Cotesia</taxon>
    </lineage>
</organism>
<name>A0AAV7IYH6_COTGL</name>
<sequence>MWKRIHRLGRLQVKTLEIEWLGNAIEAKKKDEFSEFMSKPVIILMDYKHSDNKPPAPWLPLCQLNKISKALRGFLQSKGHIVALKDQIAFTLMRNLVFYRACAQSSVACGINWKNGG</sequence>
<gene>
    <name evidence="1" type="ORF">KQX54_014931</name>
</gene>
<proteinExistence type="predicted"/>
<evidence type="ECO:0000313" key="1">
    <source>
        <dbReference type="EMBL" id="KAH0558214.1"/>
    </source>
</evidence>
<dbReference type="Proteomes" id="UP000826195">
    <property type="component" value="Unassembled WGS sequence"/>
</dbReference>
<comment type="caution">
    <text evidence="1">The sequence shown here is derived from an EMBL/GenBank/DDBJ whole genome shotgun (WGS) entry which is preliminary data.</text>
</comment>
<dbReference type="EMBL" id="JAHXZJ010000747">
    <property type="protein sequence ID" value="KAH0558214.1"/>
    <property type="molecule type" value="Genomic_DNA"/>
</dbReference>
<reference evidence="1 2" key="1">
    <citation type="journal article" date="2021" name="J. Hered.">
        <title>A chromosome-level genome assembly of the parasitoid wasp, Cotesia glomerata (Hymenoptera: Braconidae).</title>
        <authorList>
            <person name="Pinto B.J."/>
            <person name="Weis J.J."/>
            <person name="Gamble T."/>
            <person name="Ode P.J."/>
            <person name="Paul R."/>
            <person name="Zaspel J.M."/>
        </authorList>
    </citation>
    <scope>NUCLEOTIDE SEQUENCE [LARGE SCALE GENOMIC DNA]</scope>
    <source>
        <strain evidence="1">CgM1</strain>
    </source>
</reference>
<evidence type="ECO:0000313" key="2">
    <source>
        <dbReference type="Proteomes" id="UP000826195"/>
    </source>
</evidence>
<protein>
    <submittedName>
        <fullName evidence="1">Uncharacterized protein</fullName>
    </submittedName>
</protein>